<comment type="caution">
    <text evidence="2">The sequence shown here is derived from an EMBL/GenBank/DDBJ whole genome shotgun (WGS) entry which is preliminary data.</text>
</comment>
<dbReference type="Proteomes" id="UP000580250">
    <property type="component" value="Unassembled WGS sequence"/>
</dbReference>
<organism evidence="2 3">
    <name type="scientific">Meloidogyne enterolobii</name>
    <name type="common">Root-knot nematode worm</name>
    <name type="synonym">Meloidogyne mayaguensis</name>
    <dbReference type="NCBI Taxonomy" id="390850"/>
    <lineage>
        <taxon>Eukaryota</taxon>
        <taxon>Metazoa</taxon>
        <taxon>Ecdysozoa</taxon>
        <taxon>Nematoda</taxon>
        <taxon>Chromadorea</taxon>
        <taxon>Rhabditida</taxon>
        <taxon>Tylenchina</taxon>
        <taxon>Tylenchomorpha</taxon>
        <taxon>Tylenchoidea</taxon>
        <taxon>Meloidogynidae</taxon>
        <taxon>Meloidogyninae</taxon>
        <taxon>Meloidogyne</taxon>
    </lineage>
</organism>
<feature type="transmembrane region" description="Helical" evidence="1">
    <location>
        <begin position="136"/>
        <end position="155"/>
    </location>
</feature>
<accession>A0A6V7TRR9</accession>
<gene>
    <name evidence="2" type="ORF">MENT_LOCUS2324</name>
</gene>
<reference evidence="2 3" key="1">
    <citation type="submission" date="2020-08" db="EMBL/GenBank/DDBJ databases">
        <authorList>
            <person name="Koutsovoulos G."/>
            <person name="Danchin GJ E."/>
        </authorList>
    </citation>
    <scope>NUCLEOTIDE SEQUENCE [LARGE SCALE GENOMIC DNA]</scope>
</reference>
<protein>
    <submittedName>
        <fullName evidence="2">Uncharacterized protein</fullName>
    </submittedName>
</protein>
<name>A0A6V7TRR9_MELEN</name>
<dbReference type="EMBL" id="CAJEWN010000007">
    <property type="protein sequence ID" value="CAD2128660.1"/>
    <property type="molecule type" value="Genomic_DNA"/>
</dbReference>
<keyword evidence="1" id="KW-1133">Transmembrane helix</keyword>
<evidence type="ECO:0000313" key="3">
    <source>
        <dbReference type="Proteomes" id="UP000580250"/>
    </source>
</evidence>
<sequence>MRRYLGVYSTTRDPGKILTGSRSRPISTIYIHIFFSYNNLNKKFYIIAHLTTLILFDIIIFLLYIMPIFDYKTVIVTGSSFDNIYFVYSINPIFPFFPMLIFIISSINYLIIAILAKYKTDLTTPKMRKVNRSLSLIVFLNIGLLFLNYIITYIVSEDSSKKYEVSVDTWFISTYLSVIYLVGLAANAPILFINSSDYREAYLKEFNLIKKFFKKIFNNSSTPILVVPRVVNNNQLNQVTPIAS</sequence>
<feature type="transmembrane region" description="Helical" evidence="1">
    <location>
        <begin position="175"/>
        <end position="194"/>
    </location>
</feature>
<keyword evidence="1" id="KW-0812">Transmembrane</keyword>
<feature type="transmembrane region" description="Helical" evidence="1">
    <location>
        <begin position="44"/>
        <end position="65"/>
    </location>
</feature>
<dbReference type="OrthoDB" id="5820127at2759"/>
<evidence type="ECO:0000313" key="2">
    <source>
        <dbReference type="EMBL" id="CAD2128660.1"/>
    </source>
</evidence>
<proteinExistence type="predicted"/>
<keyword evidence="1" id="KW-0472">Membrane</keyword>
<dbReference type="AlphaFoldDB" id="A0A6V7TRR9"/>
<feature type="transmembrane region" description="Helical" evidence="1">
    <location>
        <begin position="85"/>
        <end position="115"/>
    </location>
</feature>
<evidence type="ECO:0000256" key="1">
    <source>
        <dbReference type="SAM" id="Phobius"/>
    </source>
</evidence>